<organism evidence="3">
    <name type="scientific">Cupriavidus taiwanensis</name>
    <dbReference type="NCBI Taxonomy" id="164546"/>
    <lineage>
        <taxon>Bacteria</taxon>
        <taxon>Pseudomonadati</taxon>
        <taxon>Pseudomonadota</taxon>
        <taxon>Betaproteobacteria</taxon>
        <taxon>Burkholderiales</taxon>
        <taxon>Burkholderiaceae</taxon>
        <taxon>Cupriavidus</taxon>
    </lineage>
</organism>
<geneLocation type="plasmid" evidence="4">
    <name>CBM2636p</name>
</geneLocation>
<feature type="region of interest" description="Disordered" evidence="1">
    <location>
        <begin position="62"/>
        <end position="91"/>
    </location>
</feature>
<geneLocation type="plasmid" evidence="5">
    <name>cbm2636p</name>
</geneLocation>
<dbReference type="Proteomes" id="UP000254259">
    <property type="component" value="Plasmid CBM2636p"/>
</dbReference>
<evidence type="ECO:0000313" key="4">
    <source>
        <dbReference type="EMBL" id="SPD69108.1"/>
    </source>
</evidence>
<accession>A0A375GNH2</accession>
<feature type="compositionally biased region" description="Basic and acidic residues" evidence="1">
    <location>
        <begin position="74"/>
        <end position="85"/>
    </location>
</feature>
<sequence length="142" mass="15299">MPLFSLHVVPADGLASAEQTQRAAAHDLDAGAGRVGRGAAPAERAEAEAPWRASCWQNRGWRPQARRRLSRRRQAGEKLDEEQARLRPPPNRMTAATVVSDIVACQLPDPRHPYGGCQGDASLFTINTAAACASIAVTFLMT</sequence>
<name>A0A375GNH2_9BURK</name>
<evidence type="ECO:0000313" key="3">
    <source>
        <dbReference type="EMBL" id="SOY77876.1"/>
    </source>
</evidence>
<gene>
    <name evidence="3" type="ORF">CBM2586_P30008</name>
    <name evidence="2" type="ORF">CBM2589_P30009</name>
    <name evidence="4" type="ORF">CBM2636_P10019</name>
</gene>
<evidence type="ECO:0000256" key="1">
    <source>
        <dbReference type="SAM" id="MobiDB-lite"/>
    </source>
</evidence>
<feature type="compositionally biased region" description="Basic residues" evidence="1">
    <location>
        <begin position="64"/>
        <end position="73"/>
    </location>
</feature>
<dbReference type="EMBL" id="LT984815">
    <property type="protein sequence ID" value="SPD69108.1"/>
    <property type="molecule type" value="Genomic_DNA"/>
</dbReference>
<proteinExistence type="predicted"/>
<evidence type="ECO:0000313" key="5">
    <source>
        <dbReference type="Proteomes" id="UP000254259"/>
    </source>
</evidence>
<evidence type="ECO:0000313" key="2">
    <source>
        <dbReference type="EMBL" id="SOY76283.1"/>
    </source>
</evidence>
<dbReference type="EMBL" id="OFSN01000050">
    <property type="protein sequence ID" value="SOY77876.1"/>
    <property type="molecule type" value="Genomic_DNA"/>
</dbReference>
<dbReference type="EMBL" id="OFSP01000062">
    <property type="protein sequence ID" value="SOY76283.1"/>
    <property type="molecule type" value="Genomic_DNA"/>
</dbReference>
<reference evidence="3 5" key="1">
    <citation type="submission" date="2018-01" db="EMBL/GenBank/DDBJ databases">
        <authorList>
            <person name="Clerissi C."/>
        </authorList>
    </citation>
    <scope>NUCLEOTIDE SEQUENCE</scope>
    <source>
        <strain evidence="3">Cupriavidus taiwanensis LMG 19430</strain>
        <strain evidence="2">Cupriavidus taiwanensis STM 3521</strain>
        <strain evidence="4">Cupriavidus taiwanensis SWF 66322</strain>
        <plasmid evidence="5">cbm2636p</plasmid>
        <plasmid evidence="4">CBM2636p</plasmid>
    </source>
</reference>
<dbReference type="Proteomes" id="UP000256297">
    <property type="component" value="Plasmid CBM2589_p"/>
</dbReference>
<keyword evidence="4" id="KW-0614">Plasmid</keyword>
<dbReference type="Proteomes" id="UP000257016">
    <property type="component" value="Unassembled WGS sequence"/>
</dbReference>
<dbReference type="AlphaFoldDB" id="A0A375GNH2"/>
<protein>
    <submittedName>
        <fullName evidence="3">Uncharacterized protein</fullName>
    </submittedName>
</protein>